<evidence type="ECO:0000256" key="11">
    <source>
        <dbReference type="ARBA" id="ARBA00023136"/>
    </source>
</evidence>
<dbReference type="InterPro" id="IPR003131">
    <property type="entry name" value="T1-type_BTB"/>
</dbReference>
<dbReference type="AlphaFoldDB" id="A0A0N5A9Z2"/>
<keyword evidence="6" id="KW-0631">Potassium channel</keyword>
<evidence type="ECO:0000256" key="3">
    <source>
        <dbReference type="ARBA" id="ARBA00022475"/>
    </source>
</evidence>
<dbReference type="InterPro" id="IPR003971">
    <property type="entry name" value="K_chnl_volt-dep_Kv5/Kv9"/>
</dbReference>
<keyword evidence="15" id="KW-1185">Reference proteome</keyword>
<feature type="domain" description="BTB" evidence="14">
    <location>
        <begin position="61"/>
        <end position="170"/>
    </location>
</feature>
<dbReference type="GO" id="GO:0001508">
    <property type="term" value="P:action potential"/>
    <property type="evidence" value="ECO:0007669"/>
    <property type="project" value="TreeGrafter"/>
</dbReference>
<dbReference type="PANTHER" id="PTHR11537:SF262">
    <property type="entry name" value="BTB DOMAIN-CONTAINING PROTEIN"/>
    <property type="match status" value="1"/>
</dbReference>
<protein>
    <submittedName>
        <fullName evidence="16">BTB domain-containing protein</fullName>
    </submittedName>
</protein>
<dbReference type="InterPro" id="IPR003968">
    <property type="entry name" value="K_chnl_volt-dep_Kv"/>
</dbReference>
<evidence type="ECO:0000256" key="10">
    <source>
        <dbReference type="ARBA" id="ARBA00023065"/>
    </source>
</evidence>
<dbReference type="GO" id="GO:0008076">
    <property type="term" value="C:voltage-gated potassium channel complex"/>
    <property type="evidence" value="ECO:0007669"/>
    <property type="project" value="InterPro"/>
</dbReference>
<feature type="transmembrane region" description="Helical" evidence="13">
    <location>
        <begin position="404"/>
        <end position="422"/>
    </location>
</feature>
<keyword evidence="7" id="KW-0851">Voltage-gated channel</keyword>
<sequence>MSFDILITLQLYFGSSIALFENLPELSDVFVAALPARRTRTDNSKLFAFHKRITKNLATNSCIKLNIGGTVYFVRALTLQNHSETERLVKLARSDVSARINYCDSFIPDSNEYYFERSPKLFDSIFKFYLSGHLHRPLDVCVEEFREELTYWNISETEISSCCWQQTTQTQKDEADVKCAESGIECISVKSRTIRQRIYGICDGDGSRISNFFVFISISFVLISVAGLIIGSIKDFQIPVMKKPAVKQAINCTNDCNDNIAWEPLPLFTYTESLCICWFTMEYIVRFVVAPNRLSFFCAVMNIVDLLAIVPFFLEIALSFFGIDVESLSDIKGALLVVRVLRVLRVVRILKLGRYSSGMKTFALTLKSSARQLGMMGMVLSTGVVFFSTLLYFVEKDEPDSPFISIPAAFWWAIVTMTTVGYGDYVPVTTAGKLIACGAIISGVLVLALPITIIVDNFMKISNK</sequence>
<keyword evidence="12" id="KW-0407">Ion channel</keyword>
<dbReference type="InterPro" id="IPR011333">
    <property type="entry name" value="SKP1/BTB/POZ_sf"/>
</dbReference>
<dbReference type="Gene3D" id="3.30.710.10">
    <property type="entry name" value="Potassium Channel Kv1.1, Chain A"/>
    <property type="match status" value="1"/>
</dbReference>
<reference evidence="16" key="1">
    <citation type="submission" date="2017-02" db="UniProtKB">
        <authorList>
            <consortium name="WormBaseParasite"/>
        </authorList>
    </citation>
    <scope>IDENTIFICATION</scope>
</reference>
<dbReference type="Gene3D" id="1.20.120.350">
    <property type="entry name" value="Voltage-gated potassium channels. Chain C"/>
    <property type="match status" value="1"/>
</dbReference>
<feature type="transmembrane region" description="Helical" evidence="13">
    <location>
        <begin position="373"/>
        <end position="392"/>
    </location>
</feature>
<keyword evidence="2" id="KW-0813">Transport</keyword>
<name>A0A0N5A9Z2_9BILA</name>
<dbReference type="GO" id="GO:0005251">
    <property type="term" value="F:delayed rectifier potassium channel activity"/>
    <property type="evidence" value="ECO:0007669"/>
    <property type="project" value="TreeGrafter"/>
</dbReference>
<evidence type="ECO:0000256" key="12">
    <source>
        <dbReference type="ARBA" id="ARBA00023303"/>
    </source>
</evidence>
<dbReference type="Proteomes" id="UP000046393">
    <property type="component" value="Unplaced"/>
</dbReference>
<evidence type="ECO:0000256" key="6">
    <source>
        <dbReference type="ARBA" id="ARBA00022826"/>
    </source>
</evidence>
<feature type="transmembrane region" description="Helical" evidence="13">
    <location>
        <begin position="434"/>
        <end position="455"/>
    </location>
</feature>
<keyword evidence="11 13" id="KW-0472">Membrane</keyword>
<feature type="transmembrane region" description="Helical" evidence="13">
    <location>
        <begin position="294"/>
        <end position="314"/>
    </location>
</feature>
<evidence type="ECO:0000256" key="5">
    <source>
        <dbReference type="ARBA" id="ARBA00022692"/>
    </source>
</evidence>
<dbReference type="CDD" id="cd18317">
    <property type="entry name" value="BTB_POZ_Kv"/>
    <property type="match status" value="1"/>
</dbReference>
<evidence type="ECO:0000313" key="15">
    <source>
        <dbReference type="Proteomes" id="UP000046393"/>
    </source>
</evidence>
<dbReference type="InterPro" id="IPR000210">
    <property type="entry name" value="BTB/POZ_dom"/>
</dbReference>
<organism evidence="15 16">
    <name type="scientific">Syphacia muris</name>
    <dbReference type="NCBI Taxonomy" id="451379"/>
    <lineage>
        <taxon>Eukaryota</taxon>
        <taxon>Metazoa</taxon>
        <taxon>Ecdysozoa</taxon>
        <taxon>Nematoda</taxon>
        <taxon>Chromadorea</taxon>
        <taxon>Rhabditida</taxon>
        <taxon>Spirurina</taxon>
        <taxon>Oxyuridomorpha</taxon>
        <taxon>Oxyuroidea</taxon>
        <taxon>Oxyuridae</taxon>
        <taxon>Syphacia</taxon>
    </lineage>
</organism>
<evidence type="ECO:0000256" key="4">
    <source>
        <dbReference type="ARBA" id="ARBA00022538"/>
    </source>
</evidence>
<evidence type="ECO:0000256" key="7">
    <source>
        <dbReference type="ARBA" id="ARBA00022882"/>
    </source>
</evidence>
<keyword evidence="8" id="KW-0630">Potassium</keyword>
<dbReference type="SUPFAM" id="SSF81324">
    <property type="entry name" value="Voltage-gated potassium channels"/>
    <property type="match status" value="1"/>
</dbReference>
<dbReference type="InterPro" id="IPR005821">
    <property type="entry name" value="Ion_trans_dom"/>
</dbReference>
<dbReference type="PRINTS" id="PR01494">
    <property type="entry name" value="KV9CHANNEL"/>
</dbReference>
<comment type="subcellular location">
    <subcellularLocation>
        <location evidence="1">Cell membrane</location>
        <topology evidence="1">Multi-pass membrane protein</topology>
    </subcellularLocation>
</comment>
<dbReference type="SMART" id="SM00225">
    <property type="entry name" value="BTB"/>
    <property type="match status" value="1"/>
</dbReference>
<dbReference type="STRING" id="451379.A0A0N5A9Z2"/>
<dbReference type="InterPro" id="IPR028325">
    <property type="entry name" value="VG_K_chnl"/>
</dbReference>
<keyword evidence="3" id="KW-1003">Cell membrane</keyword>
<evidence type="ECO:0000256" key="1">
    <source>
        <dbReference type="ARBA" id="ARBA00004651"/>
    </source>
</evidence>
<dbReference type="InterPro" id="IPR027359">
    <property type="entry name" value="Volt_channel_dom_sf"/>
</dbReference>
<dbReference type="PANTHER" id="PTHR11537">
    <property type="entry name" value="VOLTAGE-GATED POTASSIUM CHANNEL"/>
    <property type="match status" value="1"/>
</dbReference>
<evidence type="ECO:0000256" key="2">
    <source>
        <dbReference type="ARBA" id="ARBA00022448"/>
    </source>
</evidence>
<dbReference type="WBParaSite" id="SMUV_0000095301-mRNA-1">
    <property type="protein sequence ID" value="SMUV_0000095301-mRNA-1"/>
    <property type="gene ID" value="SMUV_0000095301"/>
</dbReference>
<evidence type="ECO:0000256" key="13">
    <source>
        <dbReference type="SAM" id="Phobius"/>
    </source>
</evidence>
<accession>A0A0N5A9Z2</accession>
<feature type="transmembrane region" description="Helical" evidence="13">
    <location>
        <begin position="212"/>
        <end position="233"/>
    </location>
</feature>
<dbReference type="Pfam" id="PF02214">
    <property type="entry name" value="BTB_2"/>
    <property type="match status" value="1"/>
</dbReference>
<evidence type="ECO:0000313" key="16">
    <source>
        <dbReference type="WBParaSite" id="SMUV_0000095301-mRNA-1"/>
    </source>
</evidence>
<proteinExistence type="predicted"/>
<evidence type="ECO:0000259" key="14">
    <source>
        <dbReference type="SMART" id="SM00225"/>
    </source>
</evidence>
<evidence type="ECO:0000256" key="8">
    <source>
        <dbReference type="ARBA" id="ARBA00022958"/>
    </source>
</evidence>
<dbReference type="PRINTS" id="PR00169">
    <property type="entry name" value="KCHANNEL"/>
</dbReference>
<keyword evidence="9 13" id="KW-1133">Transmembrane helix</keyword>
<dbReference type="Pfam" id="PF00520">
    <property type="entry name" value="Ion_trans"/>
    <property type="match status" value="1"/>
</dbReference>
<evidence type="ECO:0000256" key="9">
    <source>
        <dbReference type="ARBA" id="ARBA00022989"/>
    </source>
</evidence>
<dbReference type="FunFam" id="1.10.287.70:FF:000005">
    <property type="entry name" value="potassium voltage-gated channel subfamily G member 1"/>
    <property type="match status" value="1"/>
</dbReference>
<dbReference type="GO" id="GO:0051260">
    <property type="term" value="P:protein homooligomerization"/>
    <property type="evidence" value="ECO:0007669"/>
    <property type="project" value="InterPro"/>
</dbReference>
<keyword evidence="4" id="KW-0633">Potassium transport</keyword>
<dbReference type="Gene3D" id="1.10.287.70">
    <property type="match status" value="1"/>
</dbReference>
<dbReference type="SUPFAM" id="SSF54695">
    <property type="entry name" value="POZ domain"/>
    <property type="match status" value="1"/>
</dbReference>
<dbReference type="PRINTS" id="PR01491">
    <property type="entry name" value="KVCHANNEL"/>
</dbReference>
<keyword evidence="5 13" id="KW-0812">Transmembrane</keyword>
<keyword evidence="10" id="KW-0406">Ion transport</keyword>